<reference evidence="2" key="1">
    <citation type="journal article" date="2021" name="PeerJ">
        <title>Extensive microbial diversity within the chicken gut microbiome revealed by metagenomics and culture.</title>
        <authorList>
            <person name="Gilroy R."/>
            <person name="Ravi A."/>
            <person name="Getino M."/>
            <person name="Pursley I."/>
            <person name="Horton D.L."/>
            <person name="Alikhan N.F."/>
            <person name="Baker D."/>
            <person name="Gharbi K."/>
            <person name="Hall N."/>
            <person name="Watson M."/>
            <person name="Adriaenssens E.M."/>
            <person name="Foster-Nyarko E."/>
            <person name="Jarju S."/>
            <person name="Secka A."/>
            <person name="Antonio M."/>
            <person name="Oren A."/>
            <person name="Chaudhuri R.R."/>
            <person name="La Ragione R."/>
            <person name="Hildebrand F."/>
            <person name="Pallen M.J."/>
        </authorList>
    </citation>
    <scope>NUCLEOTIDE SEQUENCE</scope>
    <source>
        <strain evidence="2">USASDec5-558</strain>
    </source>
</reference>
<evidence type="ECO:0000313" key="2">
    <source>
        <dbReference type="EMBL" id="HIX55945.1"/>
    </source>
</evidence>
<feature type="compositionally biased region" description="Basic and acidic residues" evidence="1">
    <location>
        <begin position="220"/>
        <end position="246"/>
    </location>
</feature>
<feature type="compositionally biased region" description="Polar residues" evidence="1">
    <location>
        <begin position="330"/>
        <end position="339"/>
    </location>
</feature>
<dbReference type="AlphaFoldDB" id="A0A9D2AZV2"/>
<feature type="compositionally biased region" description="Polar residues" evidence="1">
    <location>
        <begin position="1"/>
        <end position="19"/>
    </location>
</feature>
<feature type="region of interest" description="Disordered" evidence="1">
    <location>
        <begin position="1"/>
        <end position="25"/>
    </location>
</feature>
<proteinExistence type="predicted"/>
<evidence type="ECO:0000313" key="3">
    <source>
        <dbReference type="Proteomes" id="UP000886829"/>
    </source>
</evidence>
<feature type="compositionally biased region" description="Basic and acidic residues" evidence="1">
    <location>
        <begin position="141"/>
        <end position="156"/>
    </location>
</feature>
<feature type="compositionally biased region" description="Low complexity" evidence="1">
    <location>
        <begin position="308"/>
        <end position="322"/>
    </location>
</feature>
<sequence length="349" mass="37207">MAGISSVQNFAPSVRTTTESKVDMQQIVSTGAQKATRVAGQSEENYVNLATSQISGSQQGTDEQYSHQRYIAYNAYINLGREQPLSPAEQFAQIQSAGQNPEGTDSTGTTQEAEEEKEVDPNTPRAANGEPLTEEEQAELQDMKRRDEEVRVHEQAHQSAGGQYTSAPHYEYENGPDGKRYVTDGSVNIDVGEESDPQATIDKMQVVKRAALAPAQPSAQDRRVYAEASQKEAEARRELNEQRQEEAAAAQGQGQEQSQAASATGSNAASTSGATGTNATGNNTTGNVIGSRQAQPQTASNQPQAQQTTPEGTPSSSSSSIPDDPDTPSKLSQSTLGSNRSDDDVPELV</sequence>
<accession>A0A9D2AZV2</accession>
<evidence type="ECO:0000256" key="1">
    <source>
        <dbReference type="SAM" id="MobiDB-lite"/>
    </source>
</evidence>
<feature type="compositionally biased region" description="Basic and acidic residues" evidence="1">
    <location>
        <begin position="170"/>
        <end position="182"/>
    </location>
</feature>
<feature type="region of interest" description="Disordered" evidence="1">
    <location>
        <begin position="87"/>
        <end position="349"/>
    </location>
</feature>
<protein>
    <recommendedName>
        <fullName evidence="4">SprA-related family protein</fullName>
    </recommendedName>
</protein>
<evidence type="ECO:0008006" key="4">
    <source>
        <dbReference type="Google" id="ProtNLM"/>
    </source>
</evidence>
<feature type="compositionally biased region" description="Polar residues" evidence="1">
    <location>
        <begin position="288"/>
        <end position="307"/>
    </location>
</feature>
<dbReference type="Pfam" id="PF12118">
    <property type="entry name" value="SprA-related"/>
    <property type="match status" value="1"/>
</dbReference>
<feature type="compositionally biased region" description="Polar residues" evidence="1">
    <location>
        <begin position="157"/>
        <end position="166"/>
    </location>
</feature>
<dbReference type="EMBL" id="DXEV01000016">
    <property type="protein sequence ID" value="HIX55945.1"/>
    <property type="molecule type" value="Genomic_DNA"/>
</dbReference>
<feature type="compositionally biased region" description="Polar residues" evidence="1">
    <location>
        <begin position="92"/>
        <end position="111"/>
    </location>
</feature>
<dbReference type="Proteomes" id="UP000886829">
    <property type="component" value="Unassembled WGS sequence"/>
</dbReference>
<name>A0A9D2AZV2_9GAMM</name>
<gene>
    <name evidence="2" type="ORF">H9850_00545</name>
</gene>
<dbReference type="InterPro" id="IPR021973">
    <property type="entry name" value="SprA-related"/>
</dbReference>
<reference evidence="2" key="2">
    <citation type="submission" date="2021-04" db="EMBL/GenBank/DDBJ databases">
        <authorList>
            <person name="Gilroy R."/>
        </authorList>
    </citation>
    <scope>NUCLEOTIDE SEQUENCE</scope>
    <source>
        <strain evidence="2">USASDec5-558</strain>
    </source>
</reference>
<feature type="compositionally biased region" description="Low complexity" evidence="1">
    <location>
        <begin position="247"/>
        <end position="287"/>
    </location>
</feature>
<comment type="caution">
    <text evidence="2">The sequence shown here is derived from an EMBL/GenBank/DDBJ whole genome shotgun (WGS) entry which is preliminary data.</text>
</comment>
<organism evidence="2 3">
    <name type="scientific">Candidatus Anaerobiospirillum pullistercoris</name>
    <dbReference type="NCBI Taxonomy" id="2838452"/>
    <lineage>
        <taxon>Bacteria</taxon>
        <taxon>Pseudomonadati</taxon>
        <taxon>Pseudomonadota</taxon>
        <taxon>Gammaproteobacteria</taxon>
        <taxon>Aeromonadales</taxon>
        <taxon>Succinivibrionaceae</taxon>
        <taxon>Anaerobiospirillum</taxon>
    </lineage>
</organism>